<dbReference type="PANTHER" id="PTHR43641">
    <property type="entry name" value="FORMATE ACETYLTRANSFERASE 3-RELATED"/>
    <property type="match status" value="1"/>
</dbReference>
<dbReference type="PROSITE" id="PS51149">
    <property type="entry name" value="GLY_RADICAL_2"/>
    <property type="match status" value="1"/>
</dbReference>
<feature type="compositionally biased region" description="Basic and acidic residues" evidence="3">
    <location>
        <begin position="46"/>
        <end position="64"/>
    </location>
</feature>
<evidence type="ECO:0000256" key="2">
    <source>
        <dbReference type="ARBA" id="ARBA00023239"/>
    </source>
</evidence>
<dbReference type="Pfam" id="PF02901">
    <property type="entry name" value="PFL-like"/>
    <property type="match status" value="1"/>
</dbReference>
<feature type="domain" description="PFL" evidence="5">
    <location>
        <begin position="1"/>
        <end position="409"/>
    </location>
</feature>
<dbReference type="InterPro" id="IPR004184">
    <property type="entry name" value="PFL_dom"/>
</dbReference>
<dbReference type="InterPro" id="IPR051215">
    <property type="entry name" value="GRE"/>
</dbReference>
<reference evidence="6" key="1">
    <citation type="journal article" date="2015" name="Nature">
        <title>Complex archaea that bridge the gap between prokaryotes and eukaryotes.</title>
        <authorList>
            <person name="Spang A."/>
            <person name="Saw J.H."/>
            <person name="Jorgensen S.L."/>
            <person name="Zaremba-Niedzwiedzka K."/>
            <person name="Martijn J."/>
            <person name="Lind A.E."/>
            <person name="van Eijk R."/>
            <person name="Schleper C."/>
            <person name="Guy L."/>
            <person name="Ettema T.J."/>
        </authorList>
    </citation>
    <scope>NUCLEOTIDE SEQUENCE</scope>
</reference>
<feature type="domain" description="Glycine radical" evidence="4">
    <location>
        <begin position="416"/>
        <end position="536"/>
    </location>
</feature>
<dbReference type="Pfam" id="PF01228">
    <property type="entry name" value="Gly_radical"/>
    <property type="match status" value="1"/>
</dbReference>
<name>A0A0F9C6I1_9ZZZZ</name>
<accession>A0A0F9C6I1</accession>
<keyword evidence="1" id="KW-0556">Organic radical</keyword>
<dbReference type="GO" id="GO:0016829">
    <property type="term" value="F:lyase activity"/>
    <property type="evidence" value="ECO:0007669"/>
    <property type="project" value="UniProtKB-KW"/>
</dbReference>
<evidence type="ECO:0008006" key="7">
    <source>
        <dbReference type="Google" id="ProtNLM"/>
    </source>
</evidence>
<protein>
    <recommendedName>
        <fullName evidence="7">PFL domain-containing protein</fullName>
    </recommendedName>
</protein>
<organism evidence="6">
    <name type="scientific">marine sediment metagenome</name>
    <dbReference type="NCBI Taxonomy" id="412755"/>
    <lineage>
        <taxon>unclassified sequences</taxon>
        <taxon>metagenomes</taxon>
        <taxon>ecological metagenomes</taxon>
    </lineage>
</organism>
<evidence type="ECO:0000313" key="6">
    <source>
        <dbReference type="EMBL" id="KKL44769.1"/>
    </source>
</evidence>
<feature type="non-terminal residue" evidence="6">
    <location>
        <position position="1"/>
    </location>
</feature>
<dbReference type="EMBL" id="LAZR01034638">
    <property type="protein sequence ID" value="KKL44769.1"/>
    <property type="molecule type" value="Genomic_DNA"/>
</dbReference>
<dbReference type="InterPro" id="IPR001150">
    <property type="entry name" value="Gly_radical"/>
</dbReference>
<feature type="region of interest" description="Disordered" evidence="3">
    <location>
        <begin position="46"/>
        <end position="75"/>
    </location>
</feature>
<evidence type="ECO:0000256" key="1">
    <source>
        <dbReference type="ARBA" id="ARBA00022818"/>
    </source>
</evidence>
<dbReference type="Gene3D" id="3.20.70.20">
    <property type="match status" value="1"/>
</dbReference>
<dbReference type="PANTHER" id="PTHR43641:SF2">
    <property type="entry name" value="DEHYDRATASE YBIW-RELATED"/>
    <property type="match status" value="1"/>
</dbReference>
<dbReference type="SUPFAM" id="SSF51998">
    <property type="entry name" value="PFL-like glycyl radical enzymes"/>
    <property type="match status" value="1"/>
</dbReference>
<keyword evidence="2" id="KW-0456">Lyase</keyword>
<proteinExistence type="predicted"/>
<evidence type="ECO:0000259" key="5">
    <source>
        <dbReference type="PROSITE" id="PS51554"/>
    </source>
</evidence>
<dbReference type="GO" id="GO:0005829">
    <property type="term" value="C:cytosol"/>
    <property type="evidence" value="ECO:0007669"/>
    <property type="project" value="TreeGrafter"/>
</dbReference>
<evidence type="ECO:0000259" key="4">
    <source>
        <dbReference type="PROSITE" id="PS51149"/>
    </source>
</evidence>
<dbReference type="AlphaFoldDB" id="A0A0F9C6I1"/>
<gene>
    <name evidence="6" type="ORF">LCGC14_2362370</name>
</gene>
<sequence length="536" mass="58755">GNAMGRLDQYVWPVLAGDLEAGRIDLPAAAELVDCFCLKFNERAKATDEQRPEARQDEPVDPGRRTRHYTSSQIGRTRDRLDATNHWLQNIVVGGLTPEGGDGTNPLSFLLLESYGRNRMTNPLLTVRVHRGSPDALVDRACEVLKDGGGMPAIFNDEAIAPALERMGIPTPDARDYTNDGCWEIIIPGRTDFRFQRLSMMLCLEWALNRGHSRLDGSAVGMDTGDPRRFARFQDVWEAFLAQMDAMVSRVVDRVGRTIDDRSILAPVLSAMIDGAIESRRDMTAGGARFRTFALLAESAAHAIDSLTAIKTVIFDAGLATMAELCDALDADFEGHELLRKRLIEAPKYGNDDERADAVGRDMIEAFTSSVARHAEARRAAIKFPCGVGTFSWYIGIGEGLGASADGRLAGEPVSSNFSPALGRDIEGLPGAILSYAKMHHCNLPAGGPLDMRLAARLVKGAEGTRRMAGLIRGFVDTGGAMMTLTVADTEQLRAAQREPDKHRSLRVRMGGWCAYFTMLSRDQQDHHIRRQESQA</sequence>
<evidence type="ECO:0000256" key="3">
    <source>
        <dbReference type="SAM" id="MobiDB-lite"/>
    </source>
</evidence>
<dbReference type="PROSITE" id="PS51554">
    <property type="entry name" value="PFL"/>
    <property type="match status" value="1"/>
</dbReference>
<comment type="caution">
    <text evidence="6">The sequence shown here is derived from an EMBL/GenBank/DDBJ whole genome shotgun (WGS) entry which is preliminary data.</text>
</comment>